<dbReference type="InterPro" id="IPR013087">
    <property type="entry name" value="Znf_C2H2_type"/>
</dbReference>
<evidence type="ECO:0000256" key="10">
    <source>
        <dbReference type="SAM" id="MobiDB-lite"/>
    </source>
</evidence>
<keyword evidence="5" id="KW-0862">Zinc</keyword>
<dbReference type="SMART" id="SM00355">
    <property type="entry name" value="ZnF_C2H2"/>
    <property type="match status" value="5"/>
</dbReference>
<keyword evidence="2" id="KW-0479">Metal-binding</keyword>
<feature type="compositionally biased region" description="Basic and acidic residues" evidence="10">
    <location>
        <begin position="346"/>
        <end position="366"/>
    </location>
</feature>
<evidence type="ECO:0000256" key="9">
    <source>
        <dbReference type="PROSITE-ProRule" id="PRU00042"/>
    </source>
</evidence>
<protein>
    <submittedName>
        <fullName evidence="12">Endothelial zinc finger protein induced by tumor necrosis factor alpha</fullName>
    </submittedName>
</protein>
<evidence type="ECO:0000256" key="8">
    <source>
        <dbReference type="ARBA" id="ARBA00023242"/>
    </source>
</evidence>
<dbReference type="OrthoDB" id="6077919at2759"/>
<feature type="domain" description="C2H2-type" evidence="11">
    <location>
        <begin position="292"/>
        <end position="319"/>
    </location>
</feature>
<keyword evidence="6" id="KW-0805">Transcription regulation</keyword>
<name>A0A226D0E0_FOLCA</name>
<evidence type="ECO:0000256" key="2">
    <source>
        <dbReference type="ARBA" id="ARBA00022723"/>
    </source>
</evidence>
<evidence type="ECO:0000256" key="3">
    <source>
        <dbReference type="ARBA" id="ARBA00022737"/>
    </source>
</evidence>
<reference evidence="12 13" key="1">
    <citation type="submission" date="2015-12" db="EMBL/GenBank/DDBJ databases">
        <title>The genome of Folsomia candida.</title>
        <authorList>
            <person name="Faddeeva A."/>
            <person name="Derks M.F."/>
            <person name="Anvar Y."/>
            <person name="Smit S."/>
            <person name="Van Straalen N."/>
            <person name="Roelofs D."/>
        </authorList>
    </citation>
    <scope>NUCLEOTIDE SEQUENCE [LARGE SCALE GENOMIC DNA]</scope>
    <source>
        <strain evidence="12 13">VU population</strain>
        <tissue evidence="12">Whole body</tissue>
    </source>
</reference>
<dbReference type="PROSITE" id="PS50157">
    <property type="entry name" value="ZINC_FINGER_C2H2_2"/>
    <property type="match status" value="5"/>
</dbReference>
<evidence type="ECO:0000313" key="13">
    <source>
        <dbReference type="Proteomes" id="UP000198287"/>
    </source>
</evidence>
<keyword evidence="4 9" id="KW-0863">Zinc-finger</keyword>
<dbReference type="EMBL" id="LNIX01000045">
    <property type="protein sequence ID" value="OXA38510.1"/>
    <property type="molecule type" value="Genomic_DNA"/>
</dbReference>
<dbReference type="PROSITE" id="PS00028">
    <property type="entry name" value="ZINC_FINGER_C2H2_1"/>
    <property type="match status" value="5"/>
</dbReference>
<evidence type="ECO:0000259" key="11">
    <source>
        <dbReference type="PROSITE" id="PS50157"/>
    </source>
</evidence>
<dbReference type="Pfam" id="PF00096">
    <property type="entry name" value="zf-C2H2"/>
    <property type="match status" value="2"/>
</dbReference>
<evidence type="ECO:0000256" key="4">
    <source>
        <dbReference type="ARBA" id="ARBA00022771"/>
    </source>
</evidence>
<evidence type="ECO:0000256" key="6">
    <source>
        <dbReference type="ARBA" id="ARBA00023015"/>
    </source>
</evidence>
<dbReference type="PANTHER" id="PTHR24399">
    <property type="entry name" value="ZINC FINGER AND BTB DOMAIN-CONTAINING"/>
    <property type="match status" value="1"/>
</dbReference>
<comment type="subcellular location">
    <subcellularLocation>
        <location evidence="1">Nucleus</location>
    </subcellularLocation>
</comment>
<keyword evidence="13" id="KW-1185">Reference proteome</keyword>
<sequence>MQISEAIRGRQGSTSSPSNKSSLLVPEIILKRKIRRENDSLTDCLHPEHANLSLWPHTHRKLLAGQKALVPTMKKLDRFRENGRLPPHSVQPRDDNHVPSPSANSRPSKPEKIFPCKICLRPFTNGTSAHLHARTHLNSAELEQSSLFHEKCPHCQKVFLDRHNFTDHVNAHEGQKSHACPVCKQKFTTKGHLTRHRFVHLSREERAAILLISVVMWRPTRKKKWAESVTLVEKTFSKHDLARHRFRHLSEDEKVALVKQGSGRECLFCQKKFPDNHTYHKHLVSHTKEKPFPCDQCEKQFSLKSNLTMHKRSHTSNPKTVKCDECGLQSKTSSDQTQDDGSPEAEGLRVSRVRQEVWEEESRGATREQCSCQNPAPLPPPLWEDEKGHLGKHVKKIHPPE</sequence>
<dbReference type="GO" id="GO:0008270">
    <property type="term" value="F:zinc ion binding"/>
    <property type="evidence" value="ECO:0007669"/>
    <property type="project" value="UniProtKB-KW"/>
</dbReference>
<dbReference type="GO" id="GO:0001227">
    <property type="term" value="F:DNA-binding transcription repressor activity, RNA polymerase II-specific"/>
    <property type="evidence" value="ECO:0007669"/>
    <property type="project" value="TreeGrafter"/>
</dbReference>
<dbReference type="InterPro" id="IPR036236">
    <property type="entry name" value="Znf_C2H2_sf"/>
</dbReference>
<proteinExistence type="predicted"/>
<dbReference type="GO" id="GO:0000978">
    <property type="term" value="F:RNA polymerase II cis-regulatory region sequence-specific DNA binding"/>
    <property type="evidence" value="ECO:0007669"/>
    <property type="project" value="TreeGrafter"/>
</dbReference>
<organism evidence="12 13">
    <name type="scientific">Folsomia candida</name>
    <name type="common">Springtail</name>
    <dbReference type="NCBI Taxonomy" id="158441"/>
    <lineage>
        <taxon>Eukaryota</taxon>
        <taxon>Metazoa</taxon>
        <taxon>Ecdysozoa</taxon>
        <taxon>Arthropoda</taxon>
        <taxon>Hexapoda</taxon>
        <taxon>Collembola</taxon>
        <taxon>Entomobryomorpha</taxon>
        <taxon>Isotomoidea</taxon>
        <taxon>Isotomidae</taxon>
        <taxon>Proisotominae</taxon>
        <taxon>Folsomia</taxon>
    </lineage>
</organism>
<dbReference type="SUPFAM" id="SSF57667">
    <property type="entry name" value="beta-beta-alpha zinc fingers"/>
    <property type="match status" value="2"/>
</dbReference>
<dbReference type="GO" id="GO:0005654">
    <property type="term" value="C:nucleoplasm"/>
    <property type="evidence" value="ECO:0007669"/>
    <property type="project" value="TreeGrafter"/>
</dbReference>
<evidence type="ECO:0000256" key="5">
    <source>
        <dbReference type="ARBA" id="ARBA00022833"/>
    </source>
</evidence>
<evidence type="ECO:0000256" key="7">
    <source>
        <dbReference type="ARBA" id="ARBA00023163"/>
    </source>
</evidence>
<keyword evidence="7" id="KW-0804">Transcription</keyword>
<accession>A0A226D0E0</accession>
<dbReference type="AlphaFoldDB" id="A0A226D0E0"/>
<feature type="domain" description="C2H2-type" evidence="11">
    <location>
        <begin position="150"/>
        <end position="177"/>
    </location>
</feature>
<feature type="domain" description="C2H2-type" evidence="11">
    <location>
        <begin position="114"/>
        <end position="141"/>
    </location>
</feature>
<feature type="compositionally biased region" description="Basic residues" evidence="10">
    <location>
        <begin position="390"/>
        <end position="401"/>
    </location>
</feature>
<feature type="region of interest" description="Disordered" evidence="10">
    <location>
        <begin position="309"/>
        <end position="401"/>
    </location>
</feature>
<keyword evidence="8" id="KW-0539">Nucleus</keyword>
<keyword evidence="3" id="KW-0677">Repeat</keyword>
<feature type="domain" description="C2H2-type" evidence="11">
    <location>
        <begin position="178"/>
        <end position="205"/>
    </location>
</feature>
<dbReference type="FunFam" id="3.30.160.60:FF:000016">
    <property type="entry name" value="zinc finger protein 37 homolog"/>
    <property type="match status" value="1"/>
</dbReference>
<dbReference type="Gene3D" id="3.30.160.60">
    <property type="entry name" value="Classic Zinc Finger"/>
    <property type="match status" value="4"/>
</dbReference>
<dbReference type="Proteomes" id="UP000198287">
    <property type="component" value="Unassembled WGS sequence"/>
</dbReference>
<feature type="domain" description="C2H2-type" evidence="11">
    <location>
        <begin position="264"/>
        <end position="291"/>
    </location>
</feature>
<evidence type="ECO:0000313" key="12">
    <source>
        <dbReference type="EMBL" id="OXA38510.1"/>
    </source>
</evidence>
<gene>
    <name evidence="12" type="ORF">Fcan01_26741</name>
</gene>
<evidence type="ECO:0000256" key="1">
    <source>
        <dbReference type="ARBA" id="ARBA00004123"/>
    </source>
</evidence>
<feature type="region of interest" description="Disordered" evidence="10">
    <location>
        <begin position="1"/>
        <end position="21"/>
    </location>
</feature>
<feature type="region of interest" description="Disordered" evidence="10">
    <location>
        <begin position="82"/>
        <end position="109"/>
    </location>
</feature>
<dbReference type="PANTHER" id="PTHR24399:SF23">
    <property type="entry name" value="C2H2-TYPE DOMAIN-CONTAINING PROTEIN"/>
    <property type="match status" value="1"/>
</dbReference>
<comment type="caution">
    <text evidence="12">The sequence shown here is derived from an EMBL/GenBank/DDBJ whole genome shotgun (WGS) entry which is preliminary data.</text>
</comment>